<keyword evidence="1" id="KW-0472">Membrane</keyword>
<evidence type="ECO:0000313" key="3">
    <source>
        <dbReference type="Proteomes" id="UP001470230"/>
    </source>
</evidence>
<reference evidence="2 3" key="1">
    <citation type="submission" date="2024-04" db="EMBL/GenBank/DDBJ databases">
        <title>Tritrichomonas musculus Genome.</title>
        <authorList>
            <person name="Alves-Ferreira E."/>
            <person name="Grigg M."/>
            <person name="Lorenzi H."/>
            <person name="Galac M."/>
        </authorList>
    </citation>
    <scope>NUCLEOTIDE SEQUENCE [LARGE SCALE GENOMIC DNA]</scope>
    <source>
        <strain evidence="2 3">EAF2021</strain>
    </source>
</reference>
<feature type="transmembrane region" description="Helical" evidence="1">
    <location>
        <begin position="1005"/>
        <end position="1026"/>
    </location>
</feature>
<feature type="transmembrane region" description="Helical" evidence="1">
    <location>
        <begin position="40"/>
        <end position="58"/>
    </location>
</feature>
<evidence type="ECO:0000313" key="2">
    <source>
        <dbReference type="EMBL" id="KAK8898282.1"/>
    </source>
</evidence>
<keyword evidence="1" id="KW-0812">Transmembrane</keyword>
<dbReference type="PANTHER" id="PTHR22941">
    <property type="entry name" value="SERPENTINE RECEPTOR"/>
    <property type="match status" value="1"/>
</dbReference>
<evidence type="ECO:0000256" key="1">
    <source>
        <dbReference type="SAM" id="Phobius"/>
    </source>
</evidence>
<feature type="transmembrane region" description="Helical" evidence="1">
    <location>
        <begin position="783"/>
        <end position="807"/>
    </location>
</feature>
<proteinExistence type="predicted"/>
<comment type="caution">
    <text evidence="2">The sequence shown here is derived from an EMBL/GenBank/DDBJ whole genome shotgun (WGS) entry which is preliminary data.</text>
</comment>
<feature type="transmembrane region" description="Helical" evidence="1">
    <location>
        <begin position="70"/>
        <end position="94"/>
    </location>
</feature>
<evidence type="ECO:0008006" key="4">
    <source>
        <dbReference type="Google" id="ProtNLM"/>
    </source>
</evidence>
<dbReference type="EMBL" id="JAPFFF010000001">
    <property type="protein sequence ID" value="KAK8898282.1"/>
    <property type="molecule type" value="Genomic_DNA"/>
</dbReference>
<feature type="transmembrane region" description="Helical" evidence="1">
    <location>
        <begin position="239"/>
        <end position="258"/>
    </location>
</feature>
<feature type="transmembrane region" description="Helical" evidence="1">
    <location>
        <begin position="182"/>
        <end position="203"/>
    </location>
</feature>
<feature type="transmembrane region" description="Helical" evidence="1">
    <location>
        <begin position="593"/>
        <end position="614"/>
    </location>
</feature>
<accession>A0ABR2L4K4</accession>
<dbReference type="InterPro" id="IPR053220">
    <property type="entry name" value="Nematode_rcpt-like_serp_H"/>
</dbReference>
<feature type="transmembrane region" description="Helical" evidence="1">
    <location>
        <begin position="12"/>
        <end position="28"/>
    </location>
</feature>
<dbReference type="PANTHER" id="PTHR22941:SF307">
    <property type="entry name" value="SERPENTINE RECEPTOR, CLASS H"/>
    <property type="match status" value="1"/>
</dbReference>
<protein>
    <recommendedName>
        <fullName evidence="4">Piezo non-specific cation channel R-Ras-binding domain-containing protein</fullName>
    </recommendedName>
</protein>
<dbReference type="Proteomes" id="UP001470230">
    <property type="component" value="Unassembled WGS sequence"/>
</dbReference>
<feature type="transmembrane region" description="Helical" evidence="1">
    <location>
        <begin position="215"/>
        <end position="233"/>
    </location>
</feature>
<feature type="transmembrane region" description="Helical" evidence="1">
    <location>
        <begin position="114"/>
        <end position="145"/>
    </location>
</feature>
<feature type="transmembrane region" description="Helical" evidence="1">
    <location>
        <begin position="157"/>
        <end position="176"/>
    </location>
</feature>
<name>A0ABR2L4K4_9EUKA</name>
<organism evidence="2 3">
    <name type="scientific">Tritrichomonas musculus</name>
    <dbReference type="NCBI Taxonomy" id="1915356"/>
    <lineage>
        <taxon>Eukaryota</taxon>
        <taxon>Metamonada</taxon>
        <taxon>Parabasalia</taxon>
        <taxon>Tritrichomonadida</taxon>
        <taxon>Tritrichomonadidae</taxon>
        <taxon>Tritrichomonas</taxon>
    </lineage>
</organism>
<feature type="transmembrane region" description="Helical" evidence="1">
    <location>
        <begin position="634"/>
        <end position="654"/>
    </location>
</feature>
<keyword evidence="3" id="KW-1185">Reference proteome</keyword>
<keyword evidence="1" id="KW-1133">Transmembrane helix</keyword>
<sequence length="1594" mass="185784">MKPSDIFNTNQDSTFWGYLMAAILYPPWILGSKTLMMDSIFFFCISVIPFLIIIYSQIHIKKFSNQKHVNFWCALVIRICQQFLSPFMSIPIIFRFSYLIEQVFILRTYLELEMIFSFIIATINIILQLIHFYFAAVFLIPIDFVAHSKADYYDGKYNTLLQVIRVIIAVICFEITYIRNHIIAAIVIIIVFFICFLMLYFRLTIQAHVSPFGQYLEALPFFVCPFMILFKYFVKNEVYSLILLLVLFVFFAILLKIYNHFMVKLCLRAFYPFMVTGKQNNRIISVDNDFNEENDQINNDDFRPKFLIGSVISVIRIVASEYSDPDCLLRFLQLQKKSSELKNSCLIEVVRFLALFPSKRDECLKQLKDFQSKSNFNCFMVFIFKKILKSLNGIESTEKNLVCLNNFYRSFLVHKYLYWVARREKRFFVASKEALSAAYFFIEVKNEFQYLMKRYTYDSFLHYYYADFYLSACGNFEGYLRECQIARLLDNRFNPNDGLGASTNFNNDISLINESNVDNIIVDPLLHPMSIINPKILQFCSIEESKVNIHASVSSSSSRRFNISRQASMQVHKKKRQNHKSSPVATFLTEKKYLIPLLSVFHIYVPIALFLYVIAELYMKDQQIRRQSDELYNISVQLLGNFYIASSTVYLPYLSYEHANYSKQVNNSLFRPKFNRLMMPDHRFFMEDDQIMETFISLPFDIINFYSRIQPIGNMTGGVLFVLERYLSIHLFDNYTIKDVLDRIPYEMDDDVQSIFNDVYLKISEIKKNAILLREIYKNDLDGLYICKVAIITIFVFAIISCIVYIFQVNCIYRNDKTKIEFLSSERLFSMFLLQESKKGWELLRQSLESSSDATQEISLNSARSSVNLSSIQFSSTNGLNMLDVDDTKPNQINTNNIQEPLLEMAVKGHNFNEDLRSLINSRNFIKLKLSSIKSKFSFFKSKKKKELKKYQLDEEENENYIDGTDNDNDDENDSEINFNDSNICQQAIVISRATEKEGFLSYPYFHLLILLSAPLIFALLVIAMFQIPLSLVASTQEETFQNILNGESLANHSLILLNATFDILEKRAGIASKRGSYNKKKTKFMEEFNEYFKQTIHNYFNHNLVIKNDDQKHPKNQIKKVLNKYKFLFDLRRNLNDGDSADIYQQEEIIGLDEILSDLKDLSSFNTERCYEFFDIVCMSVKTALMTITESTTSPSIIATKCIPFIYLFTWNLFQDLFFSDVNDLFLMKISNGTSFIISTVLLMLTVVHVSFSSSLLLKKAFNSLFHFPDDFLKPPSEKLNDNSKSYKGKMPKNVLIITSITSTDEIYSVSANSKEIINRNLNDLISLKMSEMFPKVTQNGLNDDTSQLCEFSITEKNKKLFRYSTEQIGCLTKTVLIEEKSPVVVNTREKSFVQYLNGFIPQYFAELYGKNDQFEFNYNNNFVICVRISSEIPSQMIEKCFNSANHISQNSVSINIISVDGDMITFSSISNCKLIVILLLIRDFIGDVLKTTKTKNCIYSIFVHFLDDFWINVVNNDEIYLDFHPCNLDFFRSRLFHVENGKIAFSKSVKIQFPSIQKITKKEKIKIDFDDNEESFYTIMIDDLSSKIVEFV</sequence>
<gene>
    <name evidence="2" type="ORF">M9Y10_000561</name>
</gene>